<feature type="compositionally biased region" description="Basic and acidic residues" evidence="1">
    <location>
        <begin position="80"/>
        <end position="99"/>
    </location>
</feature>
<evidence type="ECO:0000256" key="1">
    <source>
        <dbReference type="SAM" id="MobiDB-lite"/>
    </source>
</evidence>
<dbReference type="EMBL" id="PGCI01000001">
    <property type="protein sequence ID" value="PLW52387.1"/>
    <property type="molecule type" value="Genomic_DNA"/>
</dbReference>
<dbReference type="AlphaFoldDB" id="A0A2N5VQX5"/>
<proteinExistence type="predicted"/>
<dbReference type="Proteomes" id="UP000235392">
    <property type="component" value="Unassembled WGS sequence"/>
</dbReference>
<accession>A0A2N5VQX5</accession>
<evidence type="ECO:0000313" key="3">
    <source>
        <dbReference type="Proteomes" id="UP000235392"/>
    </source>
</evidence>
<reference evidence="2 3" key="1">
    <citation type="submission" date="2017-11" db="EMBL/GenBank/DDBJ databases">
        <title>De novo assembly and phasing of dikaryotic genomes from two isolates of Puccinia coronata f. sp. avenae, the causal agent of oat crown rust.</title>
        <authorList>
            <person name="Miller M.E."/>
            <person name="Zhang Y."/>
            <person name="Omidvar V."/>
            <person name="Sperschneider J."/>
            <person name="Schwessinger B."/>
            <person name="Raley C."/>
            <person name="Palmer J.M."/>
            <person name="Garnica D."/>
            <person name="Upadhyaya N."/>
            <person name="Rathjen J."/>
            <person name="Taylor J.M."/>
            <person name="Park R.F."/>
            <person name="Dodds P.N."/>
            <person name="Hirsch C.D."/>
            <person name="Kianian S.F."/>
            <person name="Figueroa M."/>
        </authorList>
    </citation>
    <scope>NUCLEOTIDE SEQUENCE [LARGE SCALE GENOMIC DNA]</scope>
    <source>
        <strain evidence="2">12SD80</strain>
    </source>
</reference>
<protein>
    <submittedName>
        <fullName evidence="2">Uncharacterized protein</fullName>
    </submittedName>
</protein>
<name>A0A2N5VQX5_9BASI</name>
<gene>
    <name evidence="2" type="ORF">PCASD_00219</name>
</gene>
<organism evidence="2 3">
    <name type="scientific">Puccinia coronata f. sp. avenae</name>
    <dbReference type="NCBI Taxonomy" id="200324"/>
    <lineage>
        <taxon>Eukaryota</taxon>
        <taxon>Fungi</taxon>
        <taxon>Dikarya</taxon>
        <taxon>Basidiomycota</taxon>
        <taxon>Pucciniomycotina</taxon>
        <taxon>Pucciniomycetes</taxon>
        <taxon>Pucciniales</taxon>
        <taxon>Pucciniaceae</taxon>
        <taxon>Puccinia</taxon>
    </lineage>
</organism>
<sequence>MADALKVEDNIAFLPNPHLSLQSNQPKKKLNSKKFSEKHWEKATKAYNLDFLIKNKLDSEPNNHNNDSDYGGSIDLEADSGSKNDKKEDRYKEEEEPKGKGKTKAQSVDENYKGFDEDKEMEVAGVSG</sequence>
<feature type="region of interest" description="Disordered" evidence="1">
    <location>
        <begin position="16"/>
        <end position="35"/>
    </location>
</feature>
<feature type="region of interest" description="Disordered" evidence="1">
    <location>
        <begin position="57"/>
        <end position="128"/>
    </location>
</feature>
<evidence type="ECO:0000313" key="2">
    <source>
        <dbReference type="EMBL" id="PLW52387.1"/>
    </source>
</evidence>
<comment type="caution">
    <text evidence="2">The sequence shown here is derived from an EMBL/GenBank/DDBJ whole genome shotgun (WGS) entry which is preliminary data.</text>
</comment>